<sequence length="167" mass="18049">MADDRGDPAPAMPARMTEPFEAGVVVRDLELMARFYRDALGCSEVHRSRIPASIGVPAGLGDELLVVWLQVPSGGRVKLIRPQVAPAPAYSVLPLTARRGLSYLTFHLDDMDPVVTALVTGGARPLSDPVVVWARGRRISFWADPEGNALELVDGRGDVREPGRSEP</sequence>
<evidence type="ECO:0000313" key="3">
    <source>
        <dbReference type="Proteomes" id="UP001500456"/>
    </source>
</evidence>
<feature type="domain" description="VOC" evidence="1">
    <location>
        <begin position="16"/>
        <end position="155"/>
    </location>
</feature>
<reference evidence="3" key="1">
    <citation type="journal article" date="2019" name="Int. J. Syst. Evol. Microbiol.">
        <title>The Global Catalogue of Microorganisms (GCM) 10K type strain sequencing project: providing services to taxonomists for standard genome sequencing and annotation.</title>
        <authorList>
            <consortium name="The Broad Institute Genomics Platform"/>
            <consortium name="The Broad Institute Genome Sequencing Center for Infectious Disease"/>
            <person name="Wu L."/>
            <person name="Ma J."/>
        </authorList>
    </citation>
    <scope>NUCLEOTIDE SEQUENCE [LARGE SCALE GENOMIC DNA]</scope>
    <source>
        <strain evidence="3">JCM 16924</strain>
    </source>
</reference>
<proteinExistence type="predicted"/>
<dbReference type="InterPro" id="IPR037523">
    <property type="entry name" value="VOC_core"/>
</dbReference>
<accession>A0ABP7QHH4</accession>
<dbReference type="CDD" id="cd06587">
    <property type="entry name" value="VOC"/>
    <property type="match status" value="1"/>
</dbReference>
<dbReference type="Gene3D" id="3.10.180.10">
    <property type="entry name" value="2,3-Dihydroxybiphenyl 1,2-Dioxygenase, domain 1"/>
    <property type="match status" value="1"/>
</dbReference>
<dbReference type="Proteomes" id="UP001500456">
    <property type="component" value="Unassembled WGS sequence"/>
</dbReference>
<organism evidence="2 3">
    <name type="scientific">Streptomyces plumbiresistens</name>
    <dbReference type="NCBI Taxonomy" id="511811"/>
    <lineage>
        <taxon>Bacteria</taxon>
        <taxon>Bacillati</taxon>
        <taxon>Actinomycetota</taxon>
        <taxon>Actinomycetes</taxon>
        <taxon>Kitasatosporales</taxon>
        <taxon>Streptomycetaceae</taxon>
        <taxon>Streptomyces</taxon>
    </lineage>
</organism>
<dbReference type="RefSeq" id="WP_345561768.1">
    <property type="nucleotide sequence ID" value="NZ_BAAAZX010000003.1"/>
</dbReference>
<evidence type="ECO:0000259" key="1">
    <source>
        <dbReference type="PROSITE" id="PS51819"/>
    </source>
</evidence>
<evidence type="ECO:0000313" key="2">
    <source>
        <dbReference type="EMBL" id="GAA3982527.1"/>
    </source>
</evidence>
<protein>
    <recommendedName>
        <fullName evidence="1">VOC domain-containing protein</fullName>
    </recommendedName>
</protein>
<gene>
    <name evidence="2" type="ORF">GCM10022232_13540</name>
</gene>
<dbReference type="PROSITE" id="PS51819">
    <property type="entry name" value="VOC"/>
    <property type="match status" value="1"/>
</dbReference>
<dbReference type="InterPro" id="IPR029068">
    <property type="entry name" value="Glyas_Bleomycin-R_OHBP_Dase"/>
</dbReference>
<name>A0ABP7QHH4_9ACTN</name>
<dbReference type="EMBL" id="BAAAZX010000003">
    <property type="protein sequence ID" value="GAA3982527.1"/>
    <property type="molecule type" value="Genomic_DNA"/>
</dbReference>
<dbReference type="SUPFAM" id="SSF54593">
    <property type="entry name" value="Glyoxalase/Bleomycin resistance protein/Dihydroxybiphenyl dioxygenase"/>
    <property type="match status" value="1"/>
</dbReference>
<keyword evidence="3" id="KW-1185">Reference proteome</keyword>
<dbReference type="Pfam" id="PF13669">
    <property type="entry name" value="Glyoxalase_4"/>
    <property type="match status" value="1"/>
</dbReference>
<comment type="caution">
    <text evidence="2">The sequence shown here is derived from an EMBL/GenBank/DDBJ whole genome shotgun (WGS) entry which is preliminary data.</text>
</comment>